<dbReference type="SUPFAM" id="SSF53474">
    <property type="entry name" value="alpha/beta-Hydrolases"/>
    <property type="match status" value="1"/>
</dbReference>
<evidence type="ECO:0000256" key="2">
    <source>
        <dbReference type="ARBA" id="ARBA00022487"/>
    </source>
</evidence>
<comment type="similarity">
    <text evidence="1">Belongs to the cutinase family.</text>
</comment>
<dbReference type="EMBL" id="JBIRYO010000029">
    <property type="protein sequence ID" value="MFI2477836.1"/>
    <property type="molecule type" value="Genomic_DNA"/>
</dbReference>
<dbReference type="InterPro" id="IPR029058">
    <property type="entry name" value="AB_hydrolase_fold"/>
</dbReference>
<dbReference type="RefSeq" id="WP_397095234.1">
    <property type="nucleotide sequence ID" value="NZ_JBIRYO010000029.1"/>
</dbReference>
<evidence type="ECO:0000256" key="5">
    <source>
        <dbReference type="SAM" id="SignalP"/>
    </source>
</evidence>
<keyword evidence="5" id="KW-0732">Signal</keyword>
<accession>A0ABW7X9N1</accession>
<evidence type="ECO:0000256" key="1">
    <source>
        <dbReference type="ARBA" id="ARBA00007534"/>
    </source>
</evidence>
<reference evidence="6 7" key="1">
    <citation type="submission" date="2024-10" db="EMBL/GenBank/DDBJ databases">
        <title>The Natural Products Discovery Center: Release of the First 8490 Sequenced Strains for Exploring Actinobacteria Biosynthetic Diversity.</title>
        <authorList>
            <person name="Kalkreuter E."/>
            <person name="Kautsar S.A."/>
            <person name="Yang D."/>
            <person name="Bader C.D."/>
            <person name="Teijaro C.N."/>
            <person name="Fluegel L."/>
            <person name="Davis C.M."/>
            <person name="Simpson J.R."/>
            <person name="Lauterbach L."/>
            <person name="Steele A.D."/>
            <person name="Gui C."/>
            <person name="Meng S."/>
            <person name="Li G."/>
            <person name="Viehrig K."/>
            <person name="Ye F."/>
            <person name="Su P."/>
            <person name="Kiefer A.F."/>
            <person name="Nichols A."/>
            <person name="Cepeda A.J."/>
            <person name="Yan W."/>
            <person name="Fan B."/>
            <person name="Jiang Y."/>
            <person name="Adhikari A."/>
            <person name="Zheng C.-J."/>
            <person name="Schuster L."/>
            <person name="Cowan T.M."/>
            <person name="Smanski M.J."/>
            <person name="Chevrette M.G."/>
            <person name="De Carvalho L.P.S."/>
            <person name="Shen B."/>
        </authorList>
    </citation>
    <scope>NUCLEOTIDE SEQUENCE [LARGE SCALE GENOMIC DNA]</scope>
    <source>
        <strain evidence="6 7">NPDC019275</strain>
    </source>
</reference>
<evidence type="ECO:0000256" key="3">
    <source>
        <dbReference type="ARBA" id="ARBA00022801"/>
    </source>
</evidence>
<dbReference type="PANTHER" id="PTHR33630:SF9">
    <property type="entry name" value="CUTINASE 4"/>
    <property type="match status" value="1"/>
</dbReference>
<sequence>MNTSTNTRARTAAAAAALIAAVSVATATVGGGEASAVPIGPGCPALYVLGIQGTGQSSPTADPLADTGVVGALIAPVLNAAPGLVQRSYIPYGAGFGGAVPGGGLDPYVVSVTDARNQLDAAVTQIAADCPNTLIAGIGYSQGAQAMSSFARDVGAGTGPVGPERIAGIALYAHADRAIGSPIFPGRPGQTVPDPAPGTTGAAVSAVQITNPPAAGGGIADGATEYGELTGRVADICTDGDLACSAPDRAALLRVGAEIAAQADLHNPLAAIGTLNALFQAALREAWTTVILNDLQVGGGNVDYVPQLGLAGRLIDAADPRIPAPTPEDVGAAAARWNEITATVASNPIGLLPKLAGQLGAAWGQLVADNADLVNPAIWLRYADTVARHNGYAISGQLNSGIAWMVALAHDIVGSR</sequence>
<dbReference type="PANTHER" id="PTHR33630">
    <property type="entry name" value="CUTINASE RV1984C-RELATED-RELATED"/>
    <property type="match status" value="1"/>
</dbReference>
<keyword evidence="2" id="KW-0719">Serine esterase</keyword>
<keyword evidence="3" id="KW-0378">Hydrolase</keyword>
<dbReference type="Pfam" id="PF01083">
    <property type="entry name" value="Cutinase"/>
    <property type="match status" value="1"/>
</dbReference>
<evidence type="ECO:0000256" key="4">
    <source>
        <dbReference type="ARBA" id="ARBA00023157"/>
    </source>
</evidence>
<dbReference type="InterPro" id="IPR000675">
    <property type="entry name" value="Cutinase/axe"/>
</dbReference>
<evidence type="ECO:0000313" key="6">
    <source>
        <dbReference type="EMBL" id="MFI2477836.1"/>
    </source>
</evidence>
<name>A0ABW7X9N1_9NOCA</name>
<feature type="signal peptide" evidence="5">
    <location>
        <begin position="1"/>
        <end position="27"/>
    </location>
</feature>
<proteinExistence type="inferred from homology"/>
<organism evidence="6 7">
    <name type="scientific">Nocardia xishanensis</name>
    <dbReference type="NCBI Taxonomy" id="238964"/>
    <lineage>
        <taxon>Bacteria</taxon>
        <taxon>Bacillati</taxon>
        <taxon>Actinomycetota</taxon>
        <taxon>Actinomycetes</taxon>
        <taxon>Mycobacteriales</taxon>
        <taxon>Nocardiaceae</taxon>
        <taxon>Nocardia</taxon>
    </lineage>
</organism>
<dbReference type="Proteomes" id="UP001611415">
    <property type="component" value="Unassembled WGS sequence"/>
</dbReference>
<keyword evidence="7" id="KW-1185">Reference proteome</keyword>
<comment type="caution">
    <text evidence="6">The sequence shown here is derived from an EMBL/GenBank/DDBJ whole genome shotgun (WGS) entry which is preliminary data.</text>
</comment>
<gene>
    <name evidence="6" type="ORF">ACH49W_31090</name>
</gene>
<protein>
    <submittedName>
        <fullName evidence="6">Cutinase family protein</fullName>
    </submittedName>
</protein>
<keyword evidence="4" id="KW-1015">Disulfide bond</keyword>
<dbReference type="SMART" id="SM01110">
    <property type="entry name" value="Cutinase"/>
    <property type="match status" value="1"/>
</dbReference>
<feature type="chain" id="PRO_5047110215" evidence="5">
    <location>
        <begin position="28"/>
        <end position="416"/>
    </location>
</feature>
<dbReference type="Gene3D" id="3.40.50.1820">
    <property type="entry name" value="alpha/beta hydrolase"/>
    <property type="match status" value="1"/>
</dbReference>
<evidence type="ECO:0000313" key="7">
    <source>
        <dbReference type="Proteomes" id="UP001611415"/>
    </source>
</evidence>